<evidence type="ECO:0000313" key="9">
    <source>
        <dbReference type="Proteomes" id="UP000663834"/>
    </source>
</evidence>
<evidence type="ECO:0000313" key="5">
    <source>
        <dbReference type="EMBL" id="CAF1448211.1"/>
    </source>
</evidence>
<dbReference type="Proteomes" id="UP000681720">
    <property type="component" value="Unassembled WGS sequence"/>
</dbReference>
<dbReference type="InterPro" id="IPR049053">
    <property type="entry name" value="AFCA-like_C"/>
</dbReference>
<feature type="repeat" description="ANK" evidence="1">
    <location>
        <begin position="52"/>
        <end position="84"/>
    </location>
</feature>
<accession>A0A815PDW1</accession>
<evidence type="ECO:0000259" key="3">
    <source>
        <dbReference type="Pfam" id="PF21307"/>
    </source>
</evidence>
<dbReference type="GO" id="GO:0004560">
    <property type="term" value="F:alpha-L-fucosidase activity"/>
    <property type="evidence" value="ECO:0007669"/>
    <property type="project" value="InterPro"/>
</dbReference>
<dbReference type="InterPro" id="IPR036770">
    <property type="entry name" value="Ankyrin_rpt-contain_sf"/>
</dbReference>
<dbReference type="EMBL" id="CAJNOW010005380">
    <property type="protein sequence ID" value="CAF1448211.1"/>
    <property type="molecule type" value="Genomic_DNA"/>
</dbReference>
<evidence type="ECO:0000259" key="2">
    <source>
        <dbReference type="Pfam" id="PF14498"/>
    </source>
</evidence>
<feature type="domain" description="Alpha fucosidase A-like C-terminal" evidence="3">
    <location>
        <begin position="794"/>
        <end position="857"/>
    </location>
</feature>
<dbReference type="GO" id="GO:0005975">
    <property type="term" value="P:carbohydrate metabolic process"/>
    <property type="evidence" value="ECO:0007669"/>
    <property type="project" value="InterPro"/>
</dbReference>
<evidence type="ECO:0000313" key="8">
    <source>
        <dbReference type="EMBL" id="CAF3902719.1"/>
    </source>
</evidence>
<dbReference type="Proteomes" id="UP000663834">
    <property type="component" value="Unassembled WGS sequence"/>
</dbReference>
<dbReference type="PANTHER" id="PTHR31084">
    <property type="entry name" value="ALPHA-L-FUCOSIDASE 2"/>
    <property type="match status" value="1"/>
</dbReference>
<dbReference type="Pfam" id="PF12796">
    <property type="entry name" value="Ank_2"/>
    <property type="match status" value="1"/>
</dbReference>
<dbReference type="Gene3D" id="1.25.40.20">
    <property type="entry name" value="Ankyrin repeat-containing domain"/>
    <property type="match status" value="1"/>
</dbReference>
<dbReference type="AlphaFoldDB" id="A0A815PDW1"/>
<sequence length="886" mass="101760">MILSDLHLACYNGDLEKVKLHLNNDNINEIKIIYEEEEEEEQTDQWIFIKTKKLTPIICAIENNHLSIVRYLYEQGANIYLLEPLKLACQYKYLSIIDYLLNILIIKYSSILPKSSSPSCPLSLWYEKPASQWLEALPIGNGYMGGMIYGGYPRETIQLNSDTLWAGCPHDYSNPDAFHYLEQIRQLIENNQWNQAQTILTENFFGKPIHQAPYQTVGNLFIDFFGDLSSQSIDQYQRELNLEKGITTISYSIDNEINHQRTCFASYPDNSIIYKIESSPLNSLNSVISFSSPQKIQISIDTTTNTLIVDGIAGDHETMPGSIRFRLLINIQSDGELYLLNDRLIIFGSNFLIIRIAIATNYINYANITGDEIKLSNDILNNCLLYNYEQLIERHLNDYQLLFNRVQLNLGETEFMLKPTDRRIELFSQNPNLDPQLMTLYFQFGRYLLISSSRPGSQPATLQGIWNDSMTPPWDSKYTININIQMNYWPVGPANLIECYQPLFDLIQDISQTGQSTAKLHYGTTREDSWVCHHNTDIWRGTAPVDDAIYGTWPTGGIWLCKSIWDHYLFTNDKTNLFRYYPILRSAAQFFLETLIKSSNYLLTSPSMSPEVPHHVQLNAVVCQGPTLDILLIKDLFHSIIETSRLFNIDVEFREEIQQVFNQLAPLQIGKLGQLQEWFQDWDQSADIHNRHMSHLYCVFPGNSITNDPSSYRDAAMFSLDLRGIFIPSPGWSLAWKSNIWARFHQGSNAFKLLCMLLTPTHTAPNLFDLIDGPPFQIDANFGATSAICEILLQSQNNNIELLPALPIDNWPQGFVCGLRARGNYQVNIWWNDGLLSRAEIIPLSNKQICKIIYKNKNLILENLLFGCKYHISSLLELTHQSNNTK</sequence>
<dbReference type="Pfam" id="PF21307">
    <property type="entry name" value="Glyco_hydro_95_C"/>
    <property type="match status" value="1"/>
</dbReference>
<name>A0A815PDW1_9BILA</name>
<dbReference type="PANTHER" id="PTHR31084:SF0">
    <property type="entry name" value="ALPHA-L-FUCOSIDASE 2"/>
    <property type="match status" value="1"/>
</dbReference>
<dbReference type="PROSITE" id="PS50088">
    <property type="entry name" value="ANK_REPEAT"/>
    <property type="match status" value="1"/>
</dbReference>
<proteinExistence type="predicted"/>
<dbReference type="InterPro" id="IPR016518">
    <property type="entry name" value="Alpha-L-fucosidase"/>
</dbReference>
<dbReference type="InterPro" id="IPR027414">
    <property type="entry name" value="GH95_N_dom"/>
</dbReference>
<evidence type="ECO:0000259" key="4">
    <source>
        <dbReference type="Pfam" id="PF22124"/>
    </source>
</evidence>
<evidence type="ECO:0008006" key="10">
    <source>
        <dbReference type="Google" id="ProtNLM"/>
    </source>
</evidence>
<feature type="domain" description="Glycosyl hydrolase family 95 N-terminal" evidence="2">
    <location>
        <begin position="124"/>
        <end position="364"/>
    </location>
</feature>
<keyword evidence="1" id="KW-0040">ANK repeat</keyword>
<reference evidence="5" key="1">
    <citation type="submission" date="2021-02" db="EMBL/GenBank/DDBJ databases">
        <authorList>
            <person name="Nowell W R."/>
        </authorList>
    </citation>
    <scope>NUCLEOTIDE SEQUENCE</scope>
</reference>
<dbReference type="SUPFAM" id="SSF48403">
    <property type="entry name" value="Ankyrin repeat"/>
    <property type="match status" value="1"/>
</dbReference>
<dbReference type="SMART" id="SM00248">
    <property type="entry name" value="ANK"/>
    <property type="match status" value="2"/>
</dbReference>
<comment type="caution">
    <text evidence="5">The sequence shown here is derived from an EMBL/GenBank/DDBJ whole genome shotgun (WGS) entry which is preliminary data.</text>
</comment>
<dbReference type="OrthoDB" id="10028344at2759"/>
<evidence type="ECO:0000313" key="7">
    <source>
        <dbReference type="EMBL" id="CAF3885489.1"/>
    </source>
</evidence>
<dbReference type="InterPro" id="IPR012341">
    <property type="entry name" value="6hp_glycosidase-like_sf"/>
</dbReference>
<dbReference type="EMBL" id="CAJNOV010012013">
    <property type="protein sequence ID" value="CAF1472735.1"/>
    <property type="molecule type" value="Genomic_DNA"/>
</dbReference>
<dbReference type="Pfam" id="PF22124">
    <property type="entry name" value="Glyco_hydro_95_cat"/>
    <property type="match status" value="1"/>
</dbReference>
<dbReference type="PIRSF" id="PIRSF007663">
    <property type="entry name" value="UCP007663"/>
    <property type="match status" value="1"/>
</dbReference>
<dbReference type="Gene3D" id="1.50.10.10">
    <property type="match status" value="1"/>
</dbReference>
<dbReference type="Pfam" id="PF14498">
    <property type="entry name" value="Glyco_hyd_65N_2"/>
    <property type="match status" value="1"/>
</dbReference>
<dbReference type="Proteomes" id="UP000681967">
    <property type="component" value="Unassembled WGS sequence"/>
</dbReference>
<dbReference type="EMBL" id="CAJOBH010002014">
    <property type="protein sequence ID" value="CAF3885489.1"/>
    <property type="molecule type" value="Genomic_DNA"/>
</dbReference>
<organism evidence="5 9">
    <name type="scientific">Rotaria magnacalcarata</name>
    <dbReference type="NCBI Taxonomy" id="392030"/>
    <lineage>
        <taxon>Eukaryota</taxon>
        <taxon>Metazoa</taxon>
        <taxon>Spiralia</taxon>
        <taxon>Gnathifera</taxon>
        <taxon>Rotifera</taxon>
        <taxon>Eurotatoria</taxon>
        <taxon>Bdelloidea</taxon>
        <taxon>Philodinida</taxon>
        <taxon>Philodinidae</taxon>
        <taxon>Rotaria</taxon>
    </lineage>
</organism>
<dbReference type="InterPro" id="IPR054363">
    <property type="entry name" value="GH95_cat"/>
</dbReference>
<dbReference type="Proteomes" id="UP000663855">
    <property type="component" value="Unassembled WGS sequence"/>
</dbReference>
<feature type="domain" description="Glycosyl hydrolase family 95 catalytic" evidence="4">
    <location>
        <begin position="387"/>
        <end position="792"/>
    </location>
</feature>
<protein>
    <recommendedName>
        <fullName evidence="10">Glycosyl hydrolase family 95 N-terminal domain-containing protein</fullName>
    </recommendedName>
</protein>
<gene>
    <name evidence="7" type="ORF">BYL167_LOCUS7675</name>
    <name evidence="6" type="ORF">CJN711_LOCUS25742</name>
    <name evidence="8" type="ORF">GIL414_LOCUS6642</name>
    <name evidence="5" type="ORF">KQP761_LOCUS11861</name>
</gene>
<dbReference type="InterPro" id="IPR008928">
    <property type="entry name" value="6-hairpin_glycosidase_sf"/>
</dbReference>
<dbReference type="SUPFAM" id="SSF48208">
    <property type="entry name" value="Six-hairpin glycosidases"/>
    <property type="match status" value="1"/>
</dbReference>
<evidence type="ECO:0000256" key="1">
    <source>
        <dbReference type="PROSITE-ProRule" id="PRU00023"/>
    </source>
</evidence>
<dbReference type="InterPro" id="IPR002110">
    <property type="entry name" value="Ankyrin_rpt"/>
</dbReference>
<evidence type="ECO:0000313" key="6">
    <source>
        <dbReference type="EMBL" id="CAF1472735.1"/>
    </source>
</evidence>
<dbReference type="EMBL" id="CAJOBJ010001919">
    <property type="protein sequence ID" value="CAF3902719.1"/>
    <property type="molecule type" value="Genomic_DNA"/>
</dbReference>